<evidence type="ECO:0000256" key="3">
    <source>
        <dbReference type="ARBA" id="ARBA00022825"/>
    </source>
</evidence>
<dbReference type="InterPro" id="IPR001314">
    <property type="entry name" value="Peptidase_S1A"/>
</dbReference>
<keyword evidence="11" id="KW-1185">Reference proteome</keyword>
<feature type="disulfide bond" evidence="6">
    <location>
        <begin position="81"/>
        <end position="91"/>
    </location>
</feature>
<keyword evidence="1 7" id="KW-0645">Protease</keyword>
<dbReference type="PROSITE" id="PS50240">
    <property type="entry name" value="TRYPSIN_DOM"/>
    <property type="match status" value="1"/>
</dbReference>
<dbReference type="InterPro" id="IPR009003">
    <property type="entry name" value="Peptidase_S1_PA"/>
</dbReference>
<dbReference type="Gene3D" id="3.10.250.10">
    <property type="entry name" value="SRCR-like domain"/>
    <property type="match status" value="1"/>
</dbReference>
<dbReference type="Pfam" id="PF15494">
    <property type="entry name" value="SRCR_2"/>
    <property type="match status" value="1"/>
</dbReference>
<dbReference type="InterPro" id="IPR036055">
    <property type="entry name" value="LDL_receptor-like_sf"/>
</dbReference>
<keyword evidence="5" id="KW-0325">Glycoprotein</keyword>
<reference evidence="10" key="3">
    <citation type="submission" date="2025-09" db="UniProtKB">
        <authorList>
            <consortium name="Ensembl"/>
        </authorList>
    </citation>
    <scope>IDENTIFICATION</scope>
</reference>
<evidence type="ECO:0000259" key="9">
    <source>
        <dbReference type="PROSITE" id="PS50287"/>
    </source>
</evidence>
<dbReference type="InterPro" id="IPR043504">
    <property type="entry name" value="Peptidase_S1_PA_chymotrypsin"/>
</dbReference>
<accession>A0A3B4D0W7</accession>
<dbReference type="PANTHER" id="PTHR24252:SF27">
    <property type="entry name" value="TRANSMEMBRANE PROTEASE SERINE 3-LIKE"/>
    <property type="match status" value="1"/>
</dbReference>
<keyword evidence="3 7" id="KW-0720">Serine protease</keyword>
<dbReference type="SUPFAM" id="SSF56487">
    <property type="entry name" value="SRCR-like"/>
    <property type="match status" value="1"/>
</dbReference>
<evidence type="ECO:0000256" key="2">
    <source>
        <dbReference type="ARBA" id="ARBA00022801"/>
    </source>
</evidence>
<dbReference type="AlphaFoldDB" id="A0A3B4D0W7"/>
<dbReference type="GO" id="GO:0016020">
    <property type="term" value="C:membrane"/>
    <property type="evidence" value="ECO:0007669"/>
    <property type="project" value="InterPro"/>
</dbReference>
<dbReference type="InterPro" id="IPR033116">
    <property type="entry name" value="TRYPSIN_SER"/>
</dbReference>
<dbReference type="PROSITE" id="PS00134">
    <property type="entry name" value="TRYPSIN_HIS"/>
    <property type="match status" value="1"/>
</dbReference>
<comment type="caution">
    <text evidence="6">Lacks conserved residue(s) required for the propagation of feature annotation.</text>
</comment>
<feature type="domain" description="Peptidase S1" evidence="8">
    <location>
        <begin position="103"/>
        <end position="339"/>
    </location>
</feature>
<dbReference type="InterPro" id="IPR001190">
    <property type="entry name" value="SRCR"/>
</dbReference>
<dbReference type="InterPro" id="IPR018114">
    <property type="entry name" value="TRYPSIN_HIS"/>
</dbReference>
<dbReference type="PANTHER" id="PTHR24252">
    <property type="entry name" value="ACROSIN-RELATED"/>
    <property type="match status" value="1"/>
</dbReference>
<dbReference type="SUPFAM" id="SSF50494">
    <property type="entry name" value="Trypsin-like serine proteases"/>
    <property type="match status" value="1"/>
</dbReference>
<dbReference type="PROSITE" id="PS00135">
    <property type="entry name" value="TRYPSIN_SER"/>
    <property type="match status" value="1"/>
</dbReference>
<dbReference type="PROSITE" id="PS50287">
    <property type="entry name" value="SRCR_2"/>
    <property type="match status" value="1"/>
</dbReference>
<dbReference type="Gene3D" id="2.40.10.10">
    <property type="entry name" value="Trypsin-like serine proteases"/>
    <property type="match status" value="2"/>
</dbReference>
<reference evidence="10" key="2">
    <citation type="submission" date="2025-08" db="UniProtKB">
        <authorList>
            <consortium name="Ensembl"/>
        </authorList>
    </citation>
    <scope>IDENTIFICATION</scope>
</reference>
<dbReference type="CDD" id="cd00190">
    <property type="entry name" value="Tryp_SPc"/>
    <property type="match status" value="1"/>
</dbReference>
<dbReference type="GeneTree" id="ENSGT00940000159197"/>
<evidence type="ECO:0000256" key="4">
    <source>
        <dbReference type="ARBA" id="ARBA00023157"/>
    </source>
</evidence>
<dbReference type="SMART" id="SM00020">
    <property type="entry name" value="Tryp_SPc"/>
    <property type="match status" value="1"/>
</dbReference>
<proteinExistence type="predicted"/>
<organism evidence="10 11">
    <name type="scientific">Pygocentrus nattereri</name>
    <name type="common">Red-bellied piranha</name>
    <dbReference type="NCBI Taxonomy" id="42514"/>
    <lineage>
        <taxon>Eukaryota</taxon>
        <taxon>Metazoa</taxon>
        <taxon>Chordata</taxon>
        <taxon>Craniata</taxon>
        <taxon>Vertebrata</taxon>
        <taxon>Euteleostomi</taxon>
        <taxon>Actinopterygii</taxon>
        <taxon>Neopterygii</taxon>
        <taxon>Teleostei</taxon>
        <taxon>Ostariophysi</taxon>
        <taxon>Characiformes</taxon>
        <taxon>Characoidei</taxon>
        <taxon>Pygocentrus</taxon>
    </lineage>
</organism>
<sequence length="344" mass="37868">SCSNFTVECDAVRDCQQGSDETNCVRLAQGGILQVRTAQDGRFLPVCSQGWDQSYADQTCGQLGFRRSFGSNTVENQITSCPNERTVTLECIDCGKQQVTSRIIGGRVAQLGRWPWQVSLHFNGMHICGGTLISQDFVVTAAHCFPDSNPSYMDVRRWHVYTGMVSQNKLQNPYFVKKILLHNQYNKNTDDFDIALLKLTSPAELSSTVNPACLPAFEKNFPQGTECWTSGFGATIEGADIGSVDLMGVAVSIIDVWVCNSSDVYRGRISMNMMCAGDMQGGRDSCQGDSGGPLVCQDSDQRWYLAGVTSWGAGCGRRQRPGVYSKVTSLLPWIQSKMQVRRCP</sequence>
<feature type="domain" description="SRCR" evidence="9">
    <location>
        <begin position="25"/>
        <end position="91"/>
    </location>
</feature>
<dbReference type="GO" id="GO:0004252">
    <property type="term" value="F:serine-type endopeptidase activity"/>
    <property type="evidence" value="ECO:0007669"/>
    <property type="project" value="InterPro"/>
</dbReference>
<evidence type="ECO:0000256" key="5">
    <source>
        <dbReference type="ARBA" id="ARBA00023180"/>
    </source>
</evidence>
<keyword evidence="4 6" id="KW-1015">Disulfide bond</keyword>
<dbReference type="Ensembl" id="ENSPNAT00000025266.2">
    <property type="protein sequence ID" value="ENSPNAP00000016706.2"/>
    <property type="gene ID" value="ENSPNAG00000022901.2"/>
</dbReference>
<name>A0A3B4D0W7_PYGNA</name>
<dbReference type="STRING" id="42514.ENSPNAP00000016706"/>
<dbReference type="InterPro" id="IPR036772">
    <property type="entry name" value="SRCR-like_dom_sf"/>
</dbReference>
<dbReference type="InterPro" id="IPR001254">
    <property type="entry name" value="Trypsin_dom"/>
</dbReference>
<evidence type="ECO:0000259" key="8">
    <source>
        <dbReference type="PROSITE" id="PS50240"/>
    </source>
</evidence>
<evidence type="ECO:0000256" key="7">
    <source>
        <dbReference type="RuleBase" id="RU363034"/>
    </source>
</evidence>
<evidence type="ECO:0000256" key="1">
    <source>
        <dbReference type="ARBA" id="ARBA00022670"/>
    </source>
</evidence>
<evidence type="ECO:0000313" key="11">
    <source>
        <dbReference type="Proteomes" id="UP001501920"/>
    </source>
</evidence>
<dbReference type="SUPFAM" id="SSF57424">
    <property type="entry name" value="LDL receptor-like module"/>
    <property type="match status" value="1"/>
</dbReference>
<reference evidence="10 11" key="1">
    <citation type="submission" date="2020-10" db="EMBL/GenBank/DDBJ databases">
        <title>Pygocentrus nattereri (red-bellied piranha) genome, fPygNat1, primary haplotype.</title>
        <authorList>
            <person name="Myers G."/>
            <person name="Meyer A."/>
            <person name="Karagic N."/>
            <person name="Pippel M."/>
            <person name="Winkler S."/>
            <person name="Tracey A."/>
            <person name="Wood J."/>
            <person name="Formenti G."/>
            <person name="Howe K."/>
            <person name="Fedrigo O."/>
            <person name="Jarvis E.D."/>
        </authorList>
    </citation>
    <scope>NUCLEOTIDE SEQUENCE [LARGE SCALE GENOMIC DNA]</scope>
</reference>
<protein>
    <submittedName>
        <fullName evidence="10">Transmembrane serine protease 13</fullName>
    </submittedName>
</protein>
<evidence type="ECO:0000256" key="6">
    <source>
        <dbReference type="PROSITE-ProRule" id="PRU00196"/>
    </source>
</evidence>
<dbReference type="Pfam" id="PF00089">
    <property type="entry name" value="Trypsin"/>
    <property type="match status" value="1"/>
</dbReference>
<evidence type="ECO:0000313" key="10">
    <source>
        <dbReference type="Ensembl" id="ENSPNAP00000016706.2"/>
    </source>
</evidence>
<dbReference type="OMA" id="PWIYSNM"/>
<dbReference type="PRINTS" id="PR00722">
    <property type="entry name" value="CHYMOTRYPSIN"/>
</dbReference>
<dbReference type="FunFam" id="2.40.10.10:FF:000003">
    <property type="entry name" value="Transmembrane serine protease 3"/>
    <property type="match status" value="1"/>
</dbReference>
<dbReference type="GO" id="GO:0006508">
    <property type="term" value="P:proteolysis"/>
    <property type="evidence" value="ECO:0007669"/>
    <property type="project" value="UniProtKB-KW"/>
</dbReference>
<gene>
    <name evidence="10" type="primary">TMPRSS13</name>
</gene>
<keyword evidence="2 7" id="KW-0378">Hydrolase</keyword>
<dbReference type="Proteomes" id="UP001501920">
    <property type="component" value="Chromosome 17"/>
</dbReference>